<keyword evidence="3" id="KW-1185">Reference proteome</keyword>
<feature type="compositionally biased region" description="Polar residues" evidence="1">
    <location>
        <begin position="124"/>
        <end position="133"/>
    </location>
</feature>
<name>A0AAV7KQN1_PLEWA</name>
<dbReference type="Proteomes" id="UP001066276">
    <property type="component" value="Chromosome 12"/>
</dbReference>
<reference evidence="2" key="1">
    <citation type="journal article" date="2022" name="bioRxiv">
        <title>Sequencing and chromosome-scale assembly of the giantPleurodeles waltlgenome.</title>
        <authorList>
            <person name="Brown T."/>
            <person name="Elewa A."/>
            <person name="Iarovenko S."/>
            <person name="Subramanian E."/>
            <person name="Araus A.J."/>
            <person name="Petzold A."/>
            <person name="Susuki M."/>
            <person name="Suzuki K.-i.T."/>
            <person name="Hayashi T."/>
            <person name="Toyoda A."/>
            <person name="Oliveira C."/>
            <person name="Osipova E."/>
            <person name="Leigh N.D."/>
            <person name="Simon A."/>
            <person name="Yun M.H."/>
        </authorList>
    </citation>
    <scope>NUCLEOTIDE SEQUENCE</scope>
    <source>
        <strain evidence="2">20211129_DDA</strain>
        <tissue evidence="2">Liver</tissue>
    </source>
</reference>
<protein>
    <submittedName>
        <fullName evidence="2">Uncharacterized protein</fullName>
    </submittedName>
</protein>
<dbReference type="EMBL" id="JANPWB010000016">
    <property type="protein sequence ID" value="KAJ1080470.1"/>
    <property type="molecule type" value="Genomic_DNA"/>
</dbReference>
<dbReference type="AlphaFoldDB" id="A0AAV7KQN1"/>
<feature type="region of interest" description="Disordered" evidence="1">
    <location>
        <begin position="1"/>
        <end position="133"/>
    </location>
</feature>
<feature type="compositionally biased region" description="Basic residues" evidence="1">
    <location>
        <begin position="52"/>
        <end position="64"/>
    </location>
</feature>
<evidence type="ECO:0000256" key="1">
    <source>
        <dbReference type="SAM" id="MobiDB-lite"/>
    </source>
</evidence>
<evidence type="ECO:0000313" key="2">
    <source>
        <dbReference type="EMBL" id="KAJ1080470.1"/>
    </source>
</evidence>
<comment type="caution">
    <text evidence="2">The sequence shown here is derived from an EMBL/GenBank/DDBJ whole genome shotgun (WGS) entry which is preliminary data.</text>
</comment>
<evidence type="ECO:0000313" key="3">
    <source>
        <dbReference type="Proteomes" id="UP001066276"/>
    </source>
</evidence>
<organism evidence="2 3">
    <name type="scientific">Pleurodeles waltl</name>
    <name type="common">Iberian ribbed newt</name>
    <dbReference type="NCBI Taxonomy" id="8319"/>
    <lineage>
        <taxon>Eukaryota</taxon>
        <taxon>Metazoa</taxon>
        <taxon>Chordata</taxon>
        <taxon>Craniata</taxon>
        <taxon>Vertebrata</taxon>
        <taxon>Euteleostomi</taxon>
        <taxon>Amphibia</taxon>
        <taxon>Batrachia</taxon>
        <taxon>Caudata</taxon>
        <taxon>Salamandroidea</taxon>
        <taxon>Salamandridae</taxon>
        <taxon>Pleurodelinae</taxon>
        <taxon>Pleurodeles</taxon>
    </lineage>
</organism>
<sequence length="133" mass="14455">MCQRQPGPHPRRRPQPAPASSGPPRVQEPGRQKRTHPKEKRRELPNGTAPYRGRRNTAQKRKIKGSPPASPGRATRQQPGSPPLPRPMPRKSSKACPAGQLTCRRLKGTSATRSPLKLPGAADSATQRSEAAL</sequence>
<gene>
    <name evidence="2" type="ORF">NDU88_000669</name>
</gene>
<accession>A0AAV7KQN1</accession>
<proteinExistence type="predicted"/>